<dbReference type="PANTHER" id="PTHR12756">
    <property type="entry name" value="CYTOSOLIC CARBOXYPEPTIDASE"/>
    <property type="match status" value="1"/>
</dbReference>
<reference evidence="24" key="1">
    <citation type="submission" date="2022-11" db="UniProtKB">
        <authorList>
            <consortium name="EnsemblMetazoa"/>
        </authorList>
    </citation>
    <scope>IDENTIFICATION</scope>
</reference>
<organism evidence="24 25">
    <name type="scientific">Exaiptasia diaphana</name>
    <name type="common">Tropical sea anemone</name>
    <name type="synonym">Aiptasia pulchella</name>
    <dbReference type="NCBI Taxonomy" id="2652724"/>
    <lineage>
        <taxon>Eukaryota</taxon>
        <taxon>Metazoa</taxon>
        <taxon>Cnidaria</taxon>
        <taxon>Anthozoa</taxon>
        <taxon>Hexacorallia</taxon>
        <taxon>Actiniaria</taxon>
        <taxon>Aiptasiidae</taxon>
        <taxon>Exaiptasia</taxon>
    </lineage>
</organism>
<evidence type="ECO:0000256" key="14">
    <source>
        <dbReference type="ARBA" id="ARBA00024141"/>
    </source>
</evidence>
<comment type="catalytic activity">
    <reaction evidence="20">
        <text>gamma-L-glutamyl-L-glutamyl-[protein] + H2O = L-glutamyl-[protein] + L-glutamate</text>
        <dbReference type="Rhea" id="RHEA:60152"/>
        <dbReference type="Rhea" id="RHEA-COMP:10208"/>
        <dbReference type="Rhea" id="RHEA-COMP:15517"/>
        <dbReference type="ChEBI" id="CHEBI:15377"/>
        <dbReference type="ChEBI" id="CHEBI:29973"/>
        <dbReference type="ChEBI" id="CHEBI:29985"/>
        <dbReference type="ChEBI" id="CHEBI:143622"/>
    </reaction>
    <physiologicalReaction direction="left-to-right" evidence="20">
        <dbReference type="Rhea" id="RHEA:60153"/>
    </physiologicalReaction>
</comment>
<dbReference type="Gene3D" id="2.60.40.3120">
    <property type="match status" value="1"/>
</dbReference>
<keyword evidence="9" id="KW-0378">Hydrolase</keyword>
<dbReference type="Pfam" id="PF18027">
    <property type="entry name" value="Pepdidase_M14_N"/>
    <property type="match status" value="1"/>
</dbReference>
<dbReference type="EnsemblMetazoa" id="XM_028663440.1">
    <property type="protein sequence ID" value="XP_028519241.1"/>
    <property type="gene ID" value="LOC110253315"/>
</dbReference>
<evidence type="ECO:0000256" key="19">
    <source>
        <dbReference type="ARBA" id="ARBA00032928"/>
    </source>
</evidence>
<feature type="compositionally biased region" description="Polar residues" evidence="22">
    <location>
        <begin position="697"/>
        <end position="718"/>
    </location>
</feature>
<dbReference type="RefSeq" id="XP_028519241.1">
    <property type="nucleotide sequence ID" value="XM_028663440.1"/>
</dbReference>
<evidence type="ECO:0000256" key="12">
    <source>
        <dbReference type="ARBA" id="ARBA00023212"/>
    </source>
</evidence>
<dbReference type="GO" id="GO:0005819">
    <property type="term" value="C:spindle"/>
    <property type="evidence" value="ECO:0007669"/>
    <property type="project" value="UniProtKB-SubCell"/>
</dbReference>
<dbReference type="OrthoDB" id="10253041at2759"/>
<dbReference type="GeneID" id="110253315"/>
<feature type="region of interest" description="Disordered" evidence="22">
    <location>
        <begin position="695"/>
        <end position="725"/>
    </location>
</feature>
<evidence type="ECO:0000313" key="25">
    <source>
        <dbReference type="Proteomes" id="UP000887567"/>
    </source>
</evidence>
<comment type="catalytic activity">
    <reaction evidence="16">
        <text>C-terminal L-alpha-aminoacyl-L-glutamyl-[tubulin] + H2O = C-terminal L-alpha-aminoacyl-[tubulin] + L-glutamate</text>
        <dbReference type="Rhea" id="RHEA:63796"/>
        <dbReference type="Rhea" id="RHEA-COMP:16436"/>
        <dbReference type="Rhea" id="RHEA-COMP:16437"/>
        <dbReference type="ChEBI" id="CHEBI:15377"/>
        <dbReference type="ChEBI" id="CHEBI:29985"/>
        <dbReference type="ChEBI" id="CHEBI:90782"/>
        <dbReference type="ChEBI" id="CHEBI:149556"/>
        <dbReference type="EC" id="3.4.17.24"/>
    </reaction>
    <physiologicalReaction direction="left-to-right" evidence="16">
        <dbReference type="Rhea" id="RHEA:63797"/>
    </physiologicalReaction>
</comment>
<dbReference type="GO" id="GO:0005634">
    <property type="term" value="C:nucleus"/>
    <property type="evidence" value="ECO:0007669"/>
    <property type="project" value="UniProtKB-SubCell"/>
</dbReference>
<feature type="compositionally biased region" description="Basic and acidic residues" evidence="22">
    <location>
        <begin position="385"/>
        <end position="405"/>
    </location>
</feature>
<feature type="region of interest" description="Disordered" evidence="22">
    <location>
        <begin position="382"/>
        <end position="405"/>
    </location>
</feature>
<dbReference type="PANTHER" id="PTHR12756:SF12">
    <property type="entry name" value="CYTOSOLIC CARBOXYPEPTIDASE-LIKE PROTEIN 5"/>
    <property type="match status" value="1"/>
</dbReference>
<evidence type="ECO:0000256" key="1">
    <source>
        <dbReference type="ARBA" id="ARBA00001947"/>
    </source>
</evidence>
<keyword evidence="11" id="KW-0482">Metalloprotease</keyword>
<keyword evidence="25" id="KW-1185">Reference proteome</keyword>
<evidence type="ECO:0000256" key="9">
    <source>
        <dbReference type="ARBA" id="ARBA00022801"/>
    </source>
</evidence>
<dbReference type="PROSITE" id="PS52035">
    <property type="entry name" value="PEPTIDASE_M14"/>
    <property type="match status" value="1"/>
</dbReference>
<feature type="region of interest" description="Disordered" evidence="22">
    <location>
        <begin position="415"/>
        <end position="434"/>
    </location>
</feature>
<proteinExistence type="inferred from homology"/>
<dbReference type="InterPro" id="IPR050821">
    <property type="entry name" value="Cytosolic_carboxypeptidase"/>
</dbReference>
<dbReference type="SUPFAM" id="SSF53187">
    <property type="entry name" value="Zn-dependent exopeptidases"/>
    <property type="match status" value="2"/>
</dbReference>
<keyword evidence="8" id="KW-0479">Metal-binding</keyword>
<dbReference type="Gene3D" id="3.40.630.10">
    <property type="entry name" value="Zn peptidases"/>
    <property type="match status" value="2"/>
</dbReference>
<dbReference type="CDD" id="cd06236">
    <property type="entry name" value="M14_AGBL5_like"/>
    <property type="match status" value="1"/>
</dbReference>
<dbReference type="InterPro" id="IPR040626">
    <property type="entry name" value="Pepdidase_M14_N"/>
</dbReference>
<evidence type="ECO:0000259" key="23">
    <source>
        <dbReference type="PROSITE" id="PS52035"/>
    </source>
</evidence>
<dbReference type="AlphaFoldDB" id="A0A913YYR4"/>
<accession>A0A913YYR4</accession>
<evidence type="ECO:0000256" key="4">
    <source>
        <dbReference type="ARBA" id="ARBA00004214"/>
    </source>
</evidence>
<dbReference type="InterPro" id="IPR000834">
    <property type="entry name" value="Peptidase_M14"/>
</dbReference>
<keyword evidence="7" id="KW-0645">Protease</keyword>
<feature type="compositionally biased region" description="Basic and acidic residues" evidence="22">
    <location>
        <begin position="417"/>
        <end position="429"/>
    </location>
</feature>
<evidence type="ECO:0000256" key="7">
    <source>
        <dbReference type="ARBA" id="ARBA00022670"/>
    </source>
</evidence>
<evidence type="ECO:0000256" key="13">
    <source>
        <dbReference type="ARBA" id="ARBA00023242"/>
    </source>
</evidence>
<feature type="compositionally biased region" description="Polar residues" evidence="22">
    <location>
        <begin position="917"/>
        <end position="938"/>
    </location>
</feature>
<evidence type="ECO:0000256" key="11">
    <source>
        <dbReference type="ARBA" id="ARBA00023049"/>
    </source>
</evidence>
<dbReference type="GO" id="GO:0006508">
    <property type="term" value="P:proteolysis"/>
    <property type="evidence" value="ECO:0007669"/>
    <property type="project" value="UniProtKB-KW"/>
</dbReference>
<evidence type="ECO:0000256" key="15">
    <source>
        <dbReference type="ARBA" id="ARBA00024524"/>
    </source>
</evidence>
<dbReference type="EC" id="3.4.17.24" evidence="17"/>
<dbReference type="Proteomes" id="UP000887567">
    <property type="component" value="Unplaced"/>
</dbReference>
<feature type="region of interest" description="Disordered" evidence="22">
    <location>
        <begin position="754"/>
        <end position="783"/>
    </location>
</feature>
<evidence type="ECO:0000256" key="10">
    <source>
        <dbReference type="ARBA" id="ARBA00022833"/>
    </source>
</evidence>
<comment type="similarity">
    <text evidence="5 21">Belongs to the peptidase M14 family.</text>
</comment>
<dbReference type="GO" id="GO:0004181">
    <property type="term" value="F:metallocarboxypeptidase activity"/>
    <property type="evidence" value="ECO:0007669"/>
    <property type="project" value="InterPro"/>
</dbReference>
<protein>
    <recommendedName>
        <fullName evidence="14">Cytosolic carboxypeptidase-like protein 5</fullName>
        <ecNumber evidence="17">3.4.17.24</ecNumber>
    </recommendedName>
    <alternativeName>
        <fullName evidence="19">ATP/GTP-binding protein-like 5</fullName>
    </alternativeName>
    <alternativeName>
        <fullName evidence="18">Protein deglutamylase CCP5</fullName>
    </alternativeName>
</protein>
<dbReference type="GO" id="GO:0008270">
    <property type="term" value="F:zinc ion binding"/>
    <property type="evidence" value="ECO:0007669"/>
    <property type="project" value="InterPro"/>
</dbReference>
<feature type="compositionally biased region" description="Basic residues" evidence="22">
    <location>
        <begin position="871"/>
        <end position="886"/>
    </location>
</feature>
<evidence type="ECO:0000313" key="24">
    <source>
        <dbReference type="EnsemblMetazoa" id="XP_028519241.1"/>
    </source>
</evidence>
<evidence type="ECO:0000256" key="20">
    <source>
        <dbReference type="ARBA" id="ARBA00047714"/>
    </source>
</evidence>
<evidence type="ECO:0000256" key="17">
    <source>
        <dbReference type="ARBA" id="ARBA00026108"/>
    </source>
</evidence>
<dbReference type="OMA" id="LCHECKL"/>
<comment type="cofactor">
    <cofactor evidence="1">
        <name>Zn(2+)</name>
        <dbReference type="ChEBI" id="CHEBI:29105"/>
    </cofactor>
</comment>
<feature type="active site" description="Proton donor/acceptor" evidence="21">
    <location>
        <position position="586"/>
    </location>
</feature>
<evidence type="ECO:0000256" key="16">
    <source>
        <dbReference type="ARBA" id="ARBA00024627"/>
    </source>
</evidence>
<evidence type="ECO:0000256" key="5">
    <source>
        <dbReference type="ARBA" id="ARBA00005988"/>
    </source>
</evidence>
<comment type="subcellular location">
    <subcellularLocation>
        <location evidence="3">Cytoplasm</location>
        <location evidence="3">Cytoskeleton</location>
        <location evidence="3">Spindle</location>
    </subcellularLocation>
    <subcellularLocation>
        <location evidence="4">Midbody</location>
    </subcellularLocation>
    <subcellularLocation>
        <location evidence="2">Nucleus</location>
    </subcellularLocation>
</comment>
<dbReference type="InterPro" id="IPR034286">
    <property type="entry name" value="M14_AGBL5-like"/>
</dbReference>
<sequence>MEERVGPLTFFSNFDSGNLSKVERVKQDPDEVDEDSDLPPYSAPDYEYNVWTWPDAVGTEYENLNRTWFHFGVKGGTPGKLLKINIMNLNRQGKLYNQGMSPFVKIVPGRNKWERIRDRPTCETVDGQFHLSFTYRFPEQRNSIHYFAFCYPYSYAQLQSHLDSLDVIYMSCKKMTPRNSSADIYYYRELLCKSLDDLRLDLLTVTSCKGMVEEREDRLEGLFPNTDTPRAHRFKGKKVYFLSARVHPGETPASFVFNGFLDFILRRDDPRAMMLREKYVFKLIPMLNPDGVKRGHYRTDSRGVNLNRVYLDPDPVLHPSIYAAKAVIMYHHSKGEQDIINKVCTCEPRNDAVEKMDSEKQDDIDSTLASLTQSCDLNDNNLAELGERLPPDGMENHGDDSHKVASDDRMTIVSAESPDHDSNKNEISDPRNPFIQNSSVYEENVENNKTTEQKKLYCTPKENVDRRLSSVASDMNGNIDLCRCFSEIHNNAKESPLEYYVDLHGHASKRGCFVYANYLENEDGYIQSILYPKLMSINSANFDFTGCNFTEKNMYTKDKRDGMSKEGSGRVAIFKATSIVHSYTLECNYNSGRMLNPVPPATCDSGRATPPPPPGFPPKFTTEIYEEVGRSLAVSVLDMNNCNPWTRLPMSEFGSLEGVRNWVKRFIRSAKNAPSIPKKLSRVAAKTSSLVAGATAGTRQKITSSFKSPSSGDLSSEGLSAAAQKVTERMTQNVNAMKKGLEEPKPPKRIHSLAAPRRLSHPASNSASIKSGSNGVKTIPGINGGVQVHKSKEQLRVSLDLPKKGPSLRIPKPNHLLASNIKAISCPADLRIGRTNQVEIHNQFIGFQTRRVIPEQTTASCEAVSDEEKKRKAVMLKKKTPKKKGFKPSDSKVNEELCKTLAEPPPLSRKQEEQTRPRMSSDQGSSFRKGSALLQRSNSKNKKLISNGMTSCEAVDIANLQQQSSSQSVGYWVELHDLSTMSH</sequence>
<evidence type="ECO:0000256" key="21">
    <source>
        <dbReference type="PROSITE-ProRule" id="PRU01379"/>
    </source>
</evidence>
<feature type="domain" description="Peptidase M14" evidence="23">
    <location>
        <begin position="151"/>
        <end position="640"/>
    </location>
</feature>
<dbReference type="GO" id="GO:0030496">
    <property type="term" value="C:midbody"/>
    <property type="evidence" value="ECO:0007669"/>
    <property type="project" value="UniProtKB-SubCell"/>
</dbReference>
<feature type="compositionally biased region" description="Basic and acidic residues" evidence="22">
    <location>
        <begin position="887"/>
        <end position="898"/>
    </location>
</feature>
<comment type="catalytic activity">
    <reaction evidence="15">
        <text>C-terminal L-alpha-aminoacyl-L-glutamyl-L-glutamyl-[tubulin] + H2O = C-terminal L-alpha-aminoacyl-L-glutamyl-[tubulin] + L-glutamate</text>
        <dbReference type="Rhea" id="RHEA:63792"/>
        <dbReference type="Rhea" id="RHEA-COMP:16435"/>
        <dbReference type="Rhea" id="RHEA-COMP:16436"/>
        <dbReference type="ChEBI" id="CHEBI:15377"/>
        <dbReference type="ChEBI" id="CHEBI:29985"/>
        <dbReference type="ChEBI" id="CHEBI:149555"/>
        <dbReference type="ChEBI" id="CHEBI:149556"/>
        <dbReference type="EC" id="3.4.17.24"/>
    </reaction>
    <physiologicalReaction direction="left-to-right" evidence="15">
        <dbReference type="Rhea" id="RHEA:63793"/>
    </physiologicalReaction>
</comment>
<keyword evidence="12" id="KW-0206">Cytoskeleton</keyword>
<keyword evidence="13" id="KW-0539">Nucleus</keyword>
<evidence type="ECO:0000256" key="6">
    <source>
        <dbReference type="ARBA" id="ARBA00022490"/>
    </source>
</evidence>
<dbReference type="Pfam" id="PF00246">
    <property type="entry name" value="Peptidase_M14"/>
    <property type="match status" value="1"/>
</dbReference>
<keyword evidence="10" id="KW-0862">Zinc</keyword>
<evidence type="ECO:0000256" key="2">
    <source>
        <dbReference type="ARBA" id="ARBA00004123"/>
    </source>
</evidence>
<evidence type="ECO:0000256" key="8">
    <source>
        <dbReference type="ARBA" id="ARBA00022723"/>
    </source>
</evidence>
<name>A0A913YYR4_EXADI</name>
<keyword evidence="6" id="KW-0963">Cytoplasm</keyword>
<feature type="compositionally biased region" description="Polar residues" evidence="22">
    <location>
        <begin position="762"/>
        <end position="776"/>
    </location>
</feature>
<evidence type="ECO:0000256" key="3">
    <source>
        <dbReference type="ARBA" id="ARBA00004186"/>
    </source>
</evidence>
<evidence type="ECO:0000256" key="22">
    <source>
        <dbReference type="SAM" id="MobiDB-lite"/>
    </source>
</evidence>
<feature type="region of interest" description="Disordered" evidence="22">
    <location>
        <begin position="864"/>
        <end position="942"/>
    </location>
</feature>
<evidence type="ECO:0000256" key="18">
    <source>
        <dbReference type="ARBA" id="ARBA00032753"/>
    </source>
</evidence>